<dbReference type="PATRIC" id="fig|935700.4.peg.2755"/>
<dbReference type="RefSeq" id="WP_043919461.1">
    <property type="nucleotide sequence ID" value="NZ_FZPF01000009.1"/>
</dbReference>
<comment type="caution">
    <text evidence="2">The sequence shown here is derived from an EMBL/GenBank/DDBJ whole genome shotgun (WGS) entry which is preliminary data.</text>
</comment>
<feature type="transmembrane region" description="Helical" evidence="1">
    <location>
        <begin position="84"/>
        <end position="109"/>
    </location>
</feature>
<evidence type="ECO:0000313" key="3">
    <source>
        <dbReference type="Proteomes" id="UP000032232"/>
    </source>
</evidence>
<accession>A0A0D1D6E3</accession>
<evidence type="ECO:0000313" key="2">
    <source>
        <dbReference type="EMBL" id="KIT15568.1"/>
    </source>
</evidence>
<keyword evidence="3" id="KW-1185">Reference proteome</keyword>
<protein>
    <submittedName>
        <fullName evidence="2">Uncharacterized protein</fullName>
    </submittedName>
</protein>
<dbReference type="Proteomes" id="UP000032232">
    <property type="component" value="Unassembled WGS sequence"/>
</dbReference>
<keyword evidence="1" id="KW-0812">Transmembrane</keyword>
<gene>
    <name evidence="2" type="ORF">jaqu_26650</name>
</gene>
<feature type="transmembrane region" description="Helical" evidence="1">
    <location>
        <begin position="15"/>
        <end position="39"/>
    </location>
</feature>
<feature type="transmembrane region" description="Helical" evidence="1">
    <location>
        <begin position="51"/>
        <end position="72"/>
    </location>
</feature>
<organism evidence="2 3">
    <name type="scientific">Jannaschia aquimarina</name>
    <dbReference type="NCBI Taxonomy" id="935700"/>
    <lineage>
        <taxon>Bacteria</taxon>
        <taxon>Pseudomonadati</taxon>
        <taxon>Pseudomonadota</taxon>
        <taxon>Alphaproteobacteria</taxon>
        <taxon>Rhodobacterales</taxon>
        <taxon>Roseobacteraceae</taxon>
        <taxon>Jannaschia</taxon>
    </lineage>
</organism>
<keyword evidence="1" id="KW-1133">Transmembrane helix</keyword>
<reference evidence="2 3" key="1">
    <citation type="submission" date="2015-02" db="EMBL/GenBank/DDBJ databases">
        <title>Genome Sequence of Jannaschia aquimarina DSM28248, a member of the Roseobacter clade.</title>
        <authorList>
            <person name="Voget S."/>
            <person name="Daniel R."/>
        </authorList>
    </citation>
    <scope>NUCLEOTIDE SEQUENCE [LARGE SCALE GENOMIC DNA]</scope>
    <source>
        <strain evidence="2 3">GSW-M26</strain>
    </source>
</reference>
<dbReference type="EMBL" id="JYFE01000048">
    <property type="protein sequence ID" value="KIT15568.1"/>
    <property type="molecule type" value="Genomic_DNA"/>
</dbReference>
<evidence type="ECO:0000256" key="1">
    <source>
        <dbReference type="SAM" id="Phobius"/>
    </source>
</evidence>
<dbReference type="AlphaFoldDB" id="A0A0D1D6E3"/>
<sequence>MNDEYWNEWRRSGELLWIIADKTHAVVFWTGLSAVCLSIPHAQQKLPLMMGGLLAGGLAVCAVAGLVLPWSIDAITEKGRRSGPLVAIALPTFLFLIAIGAGVATWAIVGSIEASVIEALRQQE</sequence>
<name>A0A0D1D6E3_9RHOB</name>
<keyword evidence="1" id="KW-0472">Membrane</keyword>
<proteinExistence type="predicted"/>